<keyword evidence="7" id="KW-1185">Reference proteome</keyword>
<evidence type="ECO:0000313" key="7">
    <source>
        <dbReference type="Proteomes" id="UP000005225"/>
    </source>
</evidence>
<dbReference type="PANTHER" id="PTHR12062">
    <property type="entry name" value="N-ACETYLGLUCOSAMINYLTRANSFERASE VI"/>
    <property type="match status" value="1"/>
</dbReference>
<accession>H0XIE8</accession>
<feature type="domain" description="MGAT4 conserved region" evidence="5">
    <location>
        <begin position="1"/>
        <end position="121"/>
    </location>
</feature>
<comment type="subcellular location">
    <subcellularLocation>
        <location evidence="1">Golgi apparatus membrane</location>
        <topology evidence="1">Single-pass type II membrane protein</topology>
    </subcellularLocation>
</comment>
<dbReference type="InParanoid" id="H0XIE8"/>
<evidence type="ECO:0000256" key="2">
    <source>
        <dbReference type="ARBA" id="ARBA00009090"/>
    </source>
</evidence>
<dbReference type="GO" id="GO:0008375">
    <property type="term" value="F:acetylglucosaminyltransferase activity"/>
    <property type="evidence" value="ECO:0007669"/>
    <property type="project" value="TreeGrafter"/>
</dbReference>
<dbReference type="Proteomes" id="UP000005225">
    <property type="component" value="Unassembled WGS sequence"/>
</dbReference>
<evidence type="ECO:0000256" key="3">
    <source>
        <dbReference type="ARBA" id="ARBA00022968"/>
    </source>
</evidence>
<reference evidence="7" key="1">
    <citation type="submission" date="2011-03" db="EMBL/GenBank/DDBJ databases">
        <title>Version 3 of the genome sequence of Otolemur garnettii (Bushbaby).</title>
        <authorList>
            <consortium name="The Broad Institute Genome Sequencing Platform"/>
            <person name="Di Palma F."/>
            <person name="Johnson J."/>
            <person name="Lander E.S."/>
            <person name="Lindblad-Toh K."/>
            <person name="Jaffe D.B."/>
            <person name="Gnerre S."/>
            <person name="MacCallum I."/>
            <person name="Przybylski D."/>
            <person name="Ribeiro F.J."/>
            <person name="Burton J.N."/>
            <person name="Walker B.J."/>
            <person name="Sharpe T."/>
            <person name="Hall G."/>
        </authorList>
    </citation>
    <scope>NUCLEOTIDE SEQUENCE [LARGE SCALE GENOMIC DNA]</scope>
</reference>
<keyword evidence="3" id="KW-0812">Transmembrane</keyword>
<dbReference type="EMBL" id="AAQR03089264">
    <property type="status" value="NOT_ANNOTATED_CDS"/>
    <property type="molecule type" value="Genomic_DNA"/>
</dbReference>
<dbReference type="GeneTree" id="ENSGT00940000163962"/>
<dbReference type="STRING" id="30611.ENSOGAP00000015888"/>
<reference evidence="6" key="3">
    <citation type="submission" date="2025-09" db="UniProtKB">
        <authorList>
            <consortium name="Ensembl"/>
        </authorList>
    </citation>
    <scope>IDENTIFICATION</scope>
</reference>
<dbReference type="eggNOG" id="KOG3656">
    <property type="taxonomic scope" value="Eukaryota"/>
</dbReference>
<dbReference type="InterPro" id="IPR006759">
    <property type="entry name" value="Glyco_transf_54"/>
</dbReference>
<dbReference type="Pfam" id="PF04666">
    <property type="entry name" value="MGAT4_cons"/>
    <property type="match status" value="1"/>
</dbReference>
<organism evidence="6 7">
    <name type="scientific">Otolemur garnettii</name>
    <name type="common">Small-eared galago</name>
    <name type="synonym">Garnett's greater bushbaby</name>
    <dbReference type="NCBI Taxonomy" id="30611"/>
    <lineage>
        <taxon>Eukaryota</taxon>
        <taxon>Metazoa</taxon>
        <taxon>Chordata</taxon>
        <taxon>Craniata</taxon>
        <taxon>Vertebrata</taxon>
        <taxon>Euteleostomi</taxon>
        <taxon>Mammalia</taxon>
        <taxon>Eutheria</taxon>
        <taxon>Euarchontoglires</taxon>
        <taxon>Primates</taxon>
        <taxon>Strepsirrhini</taxon>
        <taxon>Lorisiformes</taxon>
        <taxon>Galagidae</taxon>
        <taxon>Otolemur</taxon>
    </lineage>
</organism>
<name>H0XIE8_OTOGA</name>
<keyword evidence="3" id="KW-0735">Signal-anchor</keyword>
<protein>
    <recommendedName>
        <fullName evidence="5">MGAT4 conserved region domain-containing protein</fullName>
    </recommendedName>
</protein>
<dbReference type="Ensembl" id="ENSOGAT00000027504.1">
    <property type="protein sequence ID" value="ENSOGAP00000015888.1"/>
    <property type="gene ID" value="ENSOGAG00000031654.1"/>
</dbReference>
<dbReference type="InterPro" id="IPR057279">
    <property type="entry name" value="MGAT4"/>
</dbReference>
<dbReference type="GO" id="GO:0000139">
    <property type="term" value="C:Golgi membrane"/>
    <property type="evidence" value="ECO:0007669"/>
    <property type="project" value="UniProtKB-SubCell"/>
</dbReference>
<reference evidence="6" key="2">
    <citation type="submission" date="2025-08" db="UniProtKB">
        <authorList>
            <consortium name="Ensembl"/>
        </authorList>
    </citation>
    <scope>IDENTIFICATION</scope>
</reference>
<dbReference type="GO" id="GO:0006487">
    <property type="term" value="P:protein N-linked glycosylation"/>
    <property type="evidence" value="ECO:0007669"/>
    <property type="project" value="TreeGrafter"/>
</dbReference>
<keyword evidence="4" id="KW-0333">Golgi apparatus</keyword>
<evidence type="ECO:0000256" key="4">
    <source>
        <dbReference type="ARBA" id="ARBA00023034"/>
    </source>
</evidence>
<dbReference type="OMA" id="PSVFHHT"/>
<dbReference type="HOGENOM" id="CLU_027046_1_2_1"/>
<evidence type="ECO:0000259" key="5">
    <source>
        <dbReference type="Pfam" id="PF04666"/>
    </source>
</evidence>
<comment type="similarity">
    <text evidence="2">Belongs to the glycosyltransferase 54 family.</text>
</comment>
<sequence>MNFATNKSDYFLMIEDDVKCTPGFVTQIASILSAWEWRSWLTLEFSQFGFTGKLFHTRDLPCFVHFLLIFYQQMPCDYLLSHFRDLLMQKEPVQFFPSLFQHMGKYSSFKGKFNRLKDKGFVENDIGFPSNPPATIYTNLNVTNGSVLMNAYSSDMNFFYVKEAKVGSYLTVVLNKSAIVFRVQVLTGSELKMENQLNEGQVELGYDA</sequence>
<proteinExistence type="inferred from homology"/>
<dbReference type="AlphaFoldDB" id="H0XIE8"/>
<evidence type="ECO:0000313" key="6">
    <source>
        <dbReference type="Ensembl" id="ENSOGAP00000015888.1"/>
    </source>
</evidence>
<dbReference type="PANTHER" id="PTHR12062:SF30">
    <property type="entry name" value="ALPHA-1,3-MANNOSYL-GLYCOPROTEIN 4-BETA-N-ACETYLGLUCOSAMINYLTRANSFERASE C"/>
    <property type="match status" value="1"/>
</dbReference>
<evidence type="ECO:0000256" key="1">
    <source>
        <dbReference type="ARBA" id="ARBA00004323"/>
    </source>
</evidence>